<dbReference type="SMART" id="SM00790">
    <property type="entry name" value="AFOR_N"/>
    <property type="match status" value="1"/>
</dbReference>
<dbReference type="SUPFAM" id="SSF56228">
    <property type="entry name" value="Aldehyde ferredoxin oxidoreductase, N-terminal domain"/>
    <property type="match status" value="1"/>
</dbReference>
<comment type="caution">
    <text evidence="10">The sequence shown here is derived from an EMBL/GenBank/DDBJ whole genome shotgun (WGS) entry which is preliminary data.</text>
</comment>
<keyword evidence="11" id="KW-1185">Reference proteome</keyword>
<keyword evidence="6" id="KW-0408">Iron</keyword>
<evidence type="ECO:0000256" key="2">
    <source>
        <dbReference type="ARBA" id="ARBA00011032"/>
    </source>
</evidence>
<comment type="cofactor">
    <cofactor evidence="1">
        <name>[4Fe-4S] cluster</name>
        <dbReference type="ChEBI" id="CHEBI:49883"/>
    </cofactor>
</comment>
<dbReference type="InterPro" id="IPR013984">
    <property type="entry name" value="Ald_Fedxn_OxRdtase_dom2"/>
</dbReference>
<keyword evidence="4" id="KW-0479">Metal-binding</keyword>
<dbReference type="Gene3D" id="3.60.9.10">
    <property type="entry name" value="Aldehyde ferredoxin oxidoreductase, N-terminal domain"/>
    <property type="match status" value="1"/>
</dbReference>
<feature type="domain" description="Aldehyde ferredoxin oxidoreductase N-terminal" evidence="9">
    <location>
        <begin position="5"/>
        <end position="207"/>
    </location>
</feature>
<evidence type="ECO:0000256" key="1">
    <source>
        <dbReference type="ARBA" id="ARBA00001966"/>
    </source>
</evidence>
<dbReference type="Proteomes" id="UP001176021">
    <property type="component" value="Unassembled WGS sequence"/>
</dbReference>
<dbReference type="PANTHER" id="PTHR30038">
    <property type="entry name" value="ALDEHYDE FERREDOXIN OXIDOREDUCTASE"/>
    <property type="match status" value="1"/>
</dbReference>
<comment type="cofactor">
    <cofactor evidence="8">
        <name>tungstopterin</name>
        <dbReference type="ChEBI" id="CHEBI:30402"/>
    </cofactor>
</comment>
<reference evidence="10" key="1">
    <citation type="submission" date="2022-05" db="EMBL/GenBank/DDBJ databases">
        <title>Expanded diversity of anoxic marine methylotrophy in a Black Sea sulfate reducing microorganism.</title>
        <authorList>
            <person name="Fischer P.Q."/>
            <person name="Stams A.J.M."/>
            <person name="Villanueva L."/>
            <person name="Sousa D.Z."/>
        </authorList>
    </citation>
    <scope>NUCLEOTIDE SEQUENCE</scope>
    <source>
        <strain evidence="10">P130</strain>
    </source>
</reference>
<evidence type="ECO:0000256" key="7">
    <source>
        <dbReference type="ARBA" id="ARBA00023014"/>
    </source>
</evidence>
<comment type="similarity">
    <text evidence="2">Belongs to the AOR/FOR family.</text>
</comment>
<dbReference type="InterPro" id="IPR051919">
    <property type="entry name" value="W-dependent_AOR"/>
</dbReference>
<dbReference type="Pfam" id="PF02730">
    <property type="entry name" value="AFOR_N"/>
    <property type="match status" value="1"/>
</dbReference>
<dbReference type="InterPro" id="IPR013985">
    <property type="entry name" value="Ald_Fedxn_OxRdtase_dom3"/>
</dbReference>
<keyword evidence="7" id="KW-0411">Iron-sulfur</keyword>
<evidence type="ECO:0000313" key="11">
    <source>
        <dbReference type="Proteomes" id="UP001176021"/>
    </source>
</evidence>
<evidence type="ECO:0000256" key="3">
    <source>
        <dbReference type="ARBA" id="ARBA00022485"/>
    </source>
</evidence>
<organism evidence="10 11">
    <name type="scientific">Desulfosporosinus nitroreducens</name>
    <dbReference type="NCBI Taxonomy" id="2018668"/>
    <lineage>
        <taxon>Bacteria</taxon>
        <taxon>Bacillati</taxon>
        <taxon>Bacillota</taxon>
        <taxon>Clostridia</taxon>
        <taxon>Eubacteriales</taxon>
        <taxon>Desulfitobacteriaceae</taxon>
        <taxon>Desulfosporosinus</taxon>
    </lineage>
</organism>
<evidence type="ECO:0000256" key="6">
    <source>
        <dbReference type="ARBA" id="ARBA00023004"/>
    </source>
</evidence>
<evidence type="ECO:0000256" key="4">
    <source>
        <dbReference type="ARBA" id="ARBA00022723"/>
    </source>
</evidence>
<gene>
    <name evidence="10" type="ORF">M8H41_03545</name>
</gene>
<dbReference type="SUPFAM" id="SSF48310">
    <property type="entry name" value="Aldehyde ferredoxin oxidoreductase, C-terminal domains"/>
    <property type="match status" value="1"/>
</dbReference>
<dbReference type="Pfam" id="PF01314">
    <property type="entry name" value="AFOR_C"/>
    <property type="match status" value="1"/>
</dbReference>
<keyword evidence="3" id="KW-0004">4Fe-4S</keyword>
<proteinExistence type="inferred from homology"/>
<sequence>MPFGYMGKILWVDLTTGFIQEEELQDDLIKKYLTGYGLGAKIIFDKQLPGVDPLSPENIFAIMSGLLTGSGAFFSGRWMIMGKSPLTNTWGDANCGGYFAPAIKSTGYDGIFFVGKSEKPVYLLIDGDNKALIDATDLWGKDSNDTIDDLTNRYGAHFKTACIGPAGEKMSKISGVVTDKGRLAARSGLGAVMGSKNLKAVCLGGNKNVNIFDPQTITKLTDDFAQQFYTYKHPLKDKILNEATNVPLLSGVIRYLSEHNMMPISGEVEKYAMKTWGTSGTVAYSANTGDSPVKNWKGVGYIDFPGRLTREISNDSVTNYETDKYGCYNCPLCCGGKVSIKEGPYPISETHKPEYETICGFGTLLLCNDMPSIIKINDLLNRAGIDTISCAATVAWAFEAYENKVITTADTDGLELTWGNDEAVVKLVEKIADGKSIGKHLMNGVKFASEHFGKGSEAYAMHVRGQELPMHDPRNPDGTSLGVGYEAEPTPGRHTSTLDCCSLYRQPQPNNKLTDKNLHPMKNKCTDADQGASLRDASCFMDLINGFGLCAFAFDAEVTPPIVEWANAMTGWNLDFEEYLHIARRIKTLRHSFNIREGINPIEFKMPDRARGIPPLEKGPNAKFQNDFEKGKINYFDAMGYDLKTAKPLLETLDILDLPEVKKALYK</sequence>
<dbReference type="PANTHER" id="PTHR30038:SF7">
    <property type="entry name" value="TUNGSTEN-CONTAINING GLYCERALDEHYDE-3-PHOSPHATE:FERREDOXIN OXIDOREDUCTASE"/>
    <property type="match status" value="1"/>
</dbReference>
<dbReference type="InterPro" id="IPR013983">
    <property type="entry name" value="Ald_Fedxn_OxRdtase_N"/>
</dbReference>
<keyword evidence="5" id="KW-0560">Oxidoreductase</keyword>
<dbReference type="InterPro" id="IPR036503">
    <property type="entry name" value="Ald_Fedxn_OxRdtase_N_sf"/>
</dbReference>
<dbReference type="InterPro" id="IPR036021">
    <property type="entry name" value="Tungsten_al_ferr_oxy-like_C"/>
</dbReference>
<protein>
    <submittedName>
        <fullName evidence="10">Aldehyde ferredoxin oxidoreductase family protein</fullName>
    </submittedName>
</protein>
<evidence type="ECO:0000256" key="8">
    <source>
        <dbReference type="ARBA" id="ARBA00049934"/>
    </source>
</evidence>
<evidence type="ECO:0000259" key="9">
    <source>
        <dbReference type="SMART" id="SM00790"/>
    </source>
</evidence>
<dbReference type="Gene3D" id="1.10.599.10">
    <property type="entry name" value="Aldehyde Ferredoxin Oxidoreductase Protein, subunit A, domain 3"/>
    <property type="match status" value="1"/>
</dbReference>
<dbReference type="EMBL" id="JAMJEV010000002">
    <property type="protein sequence ID" value="MDO0821934.1"/>
    <property type="molecule type" value="Genomic_DNA"/>
</dbReference>
<dbReference type="InterPro" id="IPR001203">
    <property type="entry name" value="OxRdtase_Ald_Fedxn_C"/>
</dbReference>
<name>A0ABT8QKU4_9FIRM</name>
<evidence type="ECO:0000313" key="10">
    <source>
        <dbReference type="EMBL" id="MDO0821934.1"/>
    </source>
</evidence>
<accession>A0ABT8QKU4</accession>
<dbReference type="RefSeq" id="WP_301998129.1">
    <property type="nucleotide sequence ID" value="NZ_JAMJEV010000002.1"/>
</dbReference>
<dbReference type="Gene3D" id="1.10.569.10">
    <property type="entry name" value="Aldehyde Ferredoxin Oxidoreductase Protein, subunit A, domain 2"/>
    <property type="match status" value="1"/>
</dbReference>
<evidence type="ECO:0000256" key="5">
    <source>
        <dbReference type="ARBA" id="ARBA00023002"/>
    </source>
</evidence>